<dbReference type="EMBL" id="KV863379">
    <property type="protein sequence ID" value="ONK55573.1"/>
    <property type="molecule type" value="Genomic_DNA"/>
</dbReference>
<accession>A0A1R3L7I8</accession>
<sequence length="160" mass="17741">MRNWDRLFLKNSEHLIILPLMKEKLLDSECPLAERSKIACILAELPLADVEVKLVQDNNVMNIFLEQISNRSHERAKQLAALGLKYLFNSSTVIISTSDSEIQPPPGFCIPFTLLCRKVPVAPTLCPLHSAVSKSDSSFCLLNGNAIKPLIDLMNAAKIA</sequence>
<dbReference type="AlphaFoldDB" id="A0A1R3L7I8"/>
<dbReference type="Proteomes" id="UP000243459">
    <property type="component" value="Unassembled WGS sequence"/>
</dbReference>
<proteinExistence type="predicted"/>
<reference evidence="2" key="1">
    <citation type="journal article" date="2017" name="Nat. Commun.">
        <title>The asparagus genome sheds light on the origin and evolution of a young Y chromosome.</title>
        <authorList>
            <person name="Harkess A."/>
            <person name="Zhou J."/>
            <person name="Xu C."/>
            <person name="Bowers J.E."/>
            <person name="Van der Hulst R."/>
            <person name="Ayyampalayam S."/>
            <person name="Mercati F."/>
            <person name="Riccardi P."/>
            <person name="McKain M.R."/>
            <person name="Kakrana A."/>
            <person name="Tang H."/>
            <person name="Ray J."/>
            <person name="Groenendijk J."/>
            <person name="Arikit S."/>
            <person name="Mathioni S.M."/>
            <person name="Nakano M."/>
            <person name="Shan H."/>
            <person name="Telgmann-Rauber A."/>
            <person name="Kanno A."/>
            <person name="Yue Z."/>
            <person name="Chen H."/>
            <person name="Li W."/>
            <person name="Chen Y."/>
            <person name="Xu X."/>
            <person name="Zhang Y."/>
            <person name="Luo S."/>
            <person name="Chen H."/>
            <person name="Gao J."/>
            <person name="Mao Z."/>
            <person name="Pires J.C."/>
            <person name="Luo M."/>
            <person name="Kudrna D."/>
            <person name="Wing R.A."/>
            <person name="Meyers B.C."/>
            <person name="Yi K."/>
            <person name="Kong H."/>
            <person name="Lavrijsen P."/>
            <person name="Sunseri F."/>
            <person name="Falavigna A."/>
            <person name="Ye Y."/>
            <person name="Leebens-Mack J.H."/>
            <person name="Chen G."/>
        </authorList>
    </citation>
    <scope>NUCLEOTIDE SEQUENCE [LARGE SCALE GENOMIC DNA]</scope>
    <source>
        <strain evidence="2">cv. DH0086</strain>
    </source>
</reference>
<dbReference type="Gramene" id="ONK55573">
    <property type="protein sequence ID" value="ONK55573"/>
    <property type="gene ID" value="A4U43_UnF1560"/>
</dbReference>
<evidence type="ECO:0000313" key="1">
    <source>
        <dbReference type="EMBL" id="ONK55573.1"/>
    </source>
</evidence>
<dbReference type="InterPro" id="IPR052608">
    <property type="entry name" value="U-box_domain_protein"/>
</dbReference>
<protein>
    <submittedName>
        <fullName evidence="1">Uncharacterized protein</fullName>
    </submittedName>
</protein>
<keyword evidence="2" id="KW-1185">Reference proteome</keyword>
<dbReference type="PANTHER" id="PTHR45958:SF14">
    <property type="entry name" value="RING-TYPE E3 UBIQUITIN TRANSFERASE"/>
    <property type="match status" value="1"/>
</dbReference>
<name>A0A1R3L7I8_ASPOF</name>
<evidence type="ECO:0000313" key="2">
    <source>
        <dbReference type="Proteomes" id="UP000243459"/>
    </source>
</evidence>
<organism evidence="1 2">
    <name type="scientific">Asparagus officinalis</name>
    <name type="common">Garden asparagus</name>
    <dbReference type="NCBI Taxonomy" id="4686"/>
    <lineage>
        <taxon>Eukaryota</taxon>
        <taxon>Viridiplantae</taxon>
        <taxon>Streptophyta</taxon>
        <taxon>Embryophyta</taxon>
        <taxon>Tracheophyta</taxon>
        <taxon>Spermatophyta</taxon>
        <taxon>Magnoliopsida</taxon>
        <taxon>Liliopsida</taxon>
        <taxon>Asparagales</taxon>
        <taxon>Asparagaceae</taxon>
        <taxon>Asparagoideae</taxon>
        <taxon>Asparagus</taxon>
    </lineage>
</organism>
<dbReference type="PANTHER" id="PTHR45958">
    <property type="entry name" value="RING-TYPE E3 UBIQUITIN TRANSFERASE"/>
    <property type="match status" value="1"/>
</dbReference>
<dbReference type="OMA" id="EQIMYHG"/>
<gene>
    <name evidence="1" type="ORF">A4U43_UnF1560</name>
</gene>